<dbReference type="Proteomes" id="UP001165367">
    <property type="component" value="Unassembled WGS sequence"/>
</dbReference>
<dbReference type="EMBL" id="JAKLTR010000011">
    <property type="protein sequence ID" value="MCG2616056.1"/>
    <property type="molecule type" value="Genomic_DNA"/>
</dbReference>
<gene>
    <name evidence="1" type="ORF">LZZ85_17300</name>
</gene>
<evidence type="ECO:0000313" key="1">
    <source>
        <dbReference type="EMBL" id="MCG2616056.1"/>
    </source>
</evidence>
<sequence>MPNRDLLVLLKNEFMSQQAIDHEVECLNDILLIAESDEHFCVAHELVNRNKITSKPARILKAIRFSELKPFRFLINKN</sequence>
<keyword evidence="2" id="KW-1185">Reference proteome</keyword>
<dbReference type="RefSeq" id="WP_237874594.1">
    <property type="nucleotide sequence ID" value="NZ_JAKLTR010000011.1"/>
</dbReference>
<reference evidence="1" key="1">
    <citation type="submission" date="2022-01" db="EMBL/GenBank/DDBJ databases">
        <authorList>
            <person name="Jo J.-H."/>
            <person name="Im W.-T."/>
        </authorList>
    </citation>
    <scope>NUCLEOTIDE SEQUENCE</scope>
    <source>
        <strain evidence="1">NA20</strain>
    </source>
</reference>
<name>A0ABS9KUP8_9BACT</name>
<protein>
    <submittedName>
        <fullName evidence="1">Uncharacterized protein</fullName>
    </submittedName>
</protein>
<accession>A0ABS9KUP8</accession>
<comment type="caution">
    <text evidence="1">The sequence shown here is derived from an EMBL/GenBank/DDBJ whole genome shotgun (WGS) entry which is preliminary data.</text>
</comment>
<organism evidence="1 2">
    <name type="scientific">Terrimonas ginsenosidimutans</name>
    <dbReference type="NCBI Taxonomy" id="2908004"/>
    <lineage>
        <taxon>Bacteria</taxon>
        <taxon>Pseudomonadati</taxon>
        <taxon>Bacteroidota</taxon>
        <taxon>Chitinophagia</taxon>
        <taxon>Chitinophagales</taxon>
        <taxon>Chitinophagaceae</taxon>
        <taxon>Terrimonas</taxon>
    </lineage>
</organism>
<evidence type="ECO:0000313" key="2">
    <source>
        <dbReference type="Proteomes" id="UP001165367"/>
    </source>
</evidence>
<proteinExistence type="predicted"/>